<dbReference type="InterPro" id="IPR014710">
    <property type="entry name" value="RmlC-like_jellyroll"/>
</dbReference>
<name>A0A1Y0E9X5_9RHOB</name>
<keyword evidence="1" id="KW-0456">Lyase</keyword>
<keyword evidence="2" id="KW-1185">Reference proteome</keyword>
<sequence length="87" mass="10043">MLVGPEGLELREDVWLGVSLVGPNVRYPDHRHLPEETYLVMSPGDFRQGRNEWVHVANGETFYNPKSIVHAMRSSDRPLLVFWALKE</sequence>
<protein>
    <submittedName>
        <fullName evidence="1">Dimethlysulfonioproprionate lyase</fullName>
    </submittedName>
</protein>
<reference evidence="1 2" key="1">
    <citation type="submission" date="2017-05" db="EMBL/GenBank/DDBJ databases">
        <title>Genome Sequence of Loktanella vestfoldensis Strain SMR4r Isolated from a Culture of the Diatom Skeletonema marinoi.</title>
        <authorList>
            <person name="Topel M."/>
            <person name="Pinder M.I.M."/>
            <person name="Johansson O.N."/>
            <person name="Kourtchenko O."/>
            <person name="Godhe A."/>
            <person name="Clarke A.K."/>
        </authorList>
    </citation>
    <scope>NUCLEOTIDE SEQUENCE [LARGE SCALE GENOMIC DNA]</scope>
    <source>
        <strain evidence="1 2">SMR4r</strain>
    </source>
</reference>
<dbReference type="InterPro" id="IPR011051">
    <property type="entry name" value="RmlC_Cupin_sf"/>
</dbReference>
<proteinExistence type="predicted"/>
<dbReference type="Proteomes" id="UP000195273">
    <property type="component" value="Chromosome"/>
</dbReference>
<dbReference type="GO" id="GO:0047869">
    <property type="term" value="F:dimethylpropiothetin dethiomethylase activity"/>
    <property type="evidence" value="ECO:0007669"/>
    <property type="project" value="InterPro"/>
</dbReference>
<dbReference type="KEGG" id="lvs:LOKVESSMR4R_01078"/>
<dbReference type="AlphaFoldDB" id="A0A1Y0E9X5"/>
<dbReference type="SUPFAM" id="SSF51182">
    <property type="entry name" value="RmlC-like cupins"/>
    <property type="match status" value="1"/>
</dbReference>
<dbReference type="InterPro" id="IPR031723">
    <property type="entry name" value="DMSP_lyase"/>
</dbReference>
<dbReference type="Pfam" id="PF16867">
    <property type="entry name" value="DMSP_lyase"/>
    <property type="match status" value="1"/>
</dbReference>
<gene>
    <name evidence="1" type="ORF">LOKVESSMR4R_01078</name>
</gene>
<dbReference type="Gene3D" id="2.60.120.10">
    <property type="entry name" value="Jelly Rolls"/>
    <property type="match status" value="1"/>
</dbReference>
<dbReference type="EMBL" id="CP021431">
    <property type="protein sequence ID" value="ARU00406.1"/>
    <property type="molecule type" value="Genomic_DNA"/>
</dbReference>
<evidence type="ECO:0000313" key="2">
    <source>
        <dbReference type="Proteomes" id="UP000195273"/>
    </source>
</evidence>
<evidence type="ECO:0000313" key="1">
    <source>
        <dbReference type="EMBL" id="ARU00406.1"/>
    </source>
</evidence>
<organism evidence="1 2">
    <name type="scientific">Yoonia vestfoldensis</name>
    <dbReference type="NCBI Taxonomy" id="245188"/>
    <lineage>
        <taxon>Bacteria</taxon>
        <taxon>Pseudomonadati</taxon>
        <taxon>Pseudomonadota</taxon>
        <taxon>Alphaproteobacteria</taxon>
        <taxon>Rhodobacterales</taxon>
        <taxon>Paracoccaceae</taxon>
        <taxon>Yoonia</taxon>
    </lineage>
</organism>
<accession>A0A1Y0E9X5</accession>